<sequence length="426" mass="47028">MSNDPKPAESTPPEQSSSQPGPSNNSVGSQVNGQVSTTQKQASTSASASLLPAQTPTEAPNREQLLDRARSFLVSPQVQNQDLPAKRAFLREKGLSEAEIEKLLHTLPLNPPSIPPRTYPQPPPSNLPVLLLGIVRLFTWLAGGSAALLLLYRVFLLPRITQTWLAKNSLKSHQLALLRQLTTSLSSLKEAQSESFSILPHSDPFKESKQFSRCKSVADILKVTSNGDEEQDFAKLPMISLLRCAIKDTKNKPTTEELFRFLEEQIPWLLTEEGLNFEQQLWETLTTCPLFEKSTASSPSVTPSEAPSLLNQWEYLPPAPVASPPLSKALDELASELPQDGKSRKSLFQHTLKTMSDFTGYLSTQVYMPYRASAIGTGVFQANGQTSLEEELRKEIRALKGLVLNRRSFMQVVPRPGVTSPVRTTT</sequence>
<feature type="compositionally biased region" description="Low complexity" evidence="1">
    <location>
        <begin position="9"/>
        <end position="56"/>
    </location>
</feature>
<evidence type="ECO:0000259" key="2">
    <source>
        <dbReference type="Pfam" id="PF04695"/>
    </source>
</evidence>
<name>A0A0D2PNZ0_HYPSF</name>
<evidence type="ECO:0000256" key="1">
    <source>
        <dbReference type="SAM" id="MobiDB-lite"/>
    </source>
</evidence>
<dbReference type="Proteomes" id="UP000054270">
    <property type="component" value="Unassembled WGS sequence"/>
</dbReference>
<reference evidence="4" key="1">
    <citation type="submission" date="2014-04" db="EMBL/GenBank/DDBJ databases">
        <title>Evolutionary Origins and Diversification of the Mycorrhizal Mutualists.</title>
        <authorList>
            <consortium name="DOE Joint Genome Institute"/>
            <consortium name="Mycorrhizal Genomics Consortium"/>
            <person name="Kohler A."/>
            <person name="Kuo A."/>
            <person name="Nagy L.G."/>
            <person name="Floudas D."/>
            <person name="Copeland A."/>
            <person name="Barry K.W."/>
            <person name="Cichocki N."/>
            <person name="Veneault-Fourrey C."/>
            <person name="LaButti K."/>
            <person name="Lindquist E.A."/>
            <person name="Lipzen A."/>
            <person name="Lundell T."/>
            <person name="Morin E."/>
            <person name="Murat C."/>
            <person name="Riley R."/>
            <person name="Ohm R."/>
            <person name="Sun H."/>
            <person name="Tunlid A."/>
            <person name="Henrissat B."/>
            <person name="Grigoriev I.V."/>
            <person name="Hibbett D.S."/>
            <person name="Martin F."/>
        </authorList>
    </citation>
    <scope>NUCLEOTIDE SEQUENCE [LARGE SCALE GENOMIC DNA]</scope>
    <source>
        <strain evidence="4">FD-334 SS-4</strain>
    </source>
</reference>
<dbReference type="STRING" id="945553.A0A0D2PNZ0"/>
<evidence type="ECO:0000313" key="3">
    <source>
        <dbReference type="EMBL" id="KJA29926.1"/>
    </source>
</evidence>
<dbReference type="AlphaFoldDB" id="A0A0D2PNZ0"/>
<dbReference type="InterPro" id="IPR036388">
    <property type="entry name" value="WH-like_DNA-bd_sf"/>
</dbReference>
<evidence type="ECO:0000313" key="4">
    <source>
        <dbReference type="Proteomes" id="UP000054270"/>
    </source>
</evidence>
<dbReference type="Gene3D" id="1.10.10.10">
    <property type="entry name" value="Winged helix-like DNA-binding domain superfamily/Winged helix DNA-binding domain"/>
    <property type="match status" value="1"/>
</dbReference>
<protein>
    <recommendedName>
        <fullName evidence="2">Peroxisome membrane anchor protein Pex14p N-terminal domain-containing protein</fullName>
    </recommendedName>
</protein>
<dbReference type="OrthoDB" id="441517at2759"/>
<feature type="region of interest" description="Disordered" evidence="1">
    <location>
        <begin position="1"/>
        <end position="59"/>
    </location>
</feature>
<gene>
    <name evidence="3" type="ORF">HYPSUDRAFT_126070</name>
</gene>
<feature type="domain" description="Peroxisome membrane anchor protein Pex14p N-terminal" evidence="2">
    <location>
        <begin position="62"/>
        <end position="105"/>
    </location>
</feature>
<keyword evidence="4" id="KW-1185">Reference proteome</keyword>
<proteinExistence type="predicted"/>
<organism evidence="3 4">
    <name type="scientific">Hypholoma sublateritium (strain FD-334 SS-4)</name>
    <dbReference type="NCBI Taxonomy" id="945553"/>
    <lineage>
        <taxon>Eukaryota</taxon>
        <taxon>Fungi</taxon>
        <taxon>Dikarya</taxon>
        <taxon>Basidiomycota</taxon>
        <taxon>Agaricomycotina</taxon>
        <taxon>Agaricomycetes</taxon>
        <taxon>Agaricomycetidae</taxon>
        <taxon>Agaricales</taxon>
        <taxon>Agaricineae</taxon>
        <taxon>Strophariaceae</taxon>
        <taxon>Hypholoma</taxon>
    </lineage>
</organism>
<dbReference type="InterPro" id="IPR006785">
    <property type="entry name" value="Pex14_N"/>
</dbReference>
<accession>A0A0D2PNZ0</accession>
<dbReference type="Pfam" id="PF04695">
    <property type="entry name" value="Pex14_N"/>
    <property type="match status" value="1"/>
</dbReference>
<dbReference type="OMA" id="FRFIYPR"/>
<dbReference type="EMBL" id="KN817518">
    <property type="protein sequence ID" value="KJA29926.1"/>
    <property type="molecule type" value="Genomic_DNA"/>
</dbReference>